<evidence type="ECO:0000256" key="1">
    <source>
        <dbReference type="SAM" id="MobiDB-lite"/>
    </source>
</evidence>
<protein>
    <submittedName>
        <fullName evidence="2">Uncharacterized protein</fullName>
    </submittedName>
</protein>
<dbReference type="OrthoDB" id="10530867at2759"/>
<sequence length="159" mass="17699">MWPHRSRQEPAQIAGLARFFLPQRRVAQTHSRVLTLPAAEHSPSPCLLQLQTASHTLWQAPDVRQRQRPVSSNKGAPSWRAPDLLAPPSADAKECSISVTPARGSTHSPQPRNTAALLRRWIPPPDHPSTAFEPPCRAGRANADEQTQTSKYLHPSRHR</sequence>
<feature type="region of interest" description="Disordered" evidence="1">
    <location>
        <begin position="60"/>
        <end position="159"/>
    </location>
</feature>
<feature type="compositionally biased region" description="Polar residues" evidence="1">
    <location>
        <begin position="97"/>
        <end position="113"/>
    </location>
</feature>
<dbReference type="EMBL" id="WJXW01000011">
    <property type="protein sequence ID" value="KAF9731851.1"/>
    <property type="molecule type" value="Genomic_DNA"/>
</dbReference>
<proteinExistence type="predicted"/>
<accession>A0A9P6GB13</accession>
<comment type="caution">
    <text evidence="2">The sequence shown here is derived from an EMBL/GenBank/DDBJ whole genome shotgun (WGS) entry which is preliminary data.</text>
</comment>
<evidence type="ECO:0000313" key="3">
    <source>
        <dbReference type="Proteomes" id="UP000756921"/>
    </source>
</evidence>
<name>A0A9P6GB13_9PLEO</name>
<keyword evidence="3" id="KW-1185">Reference proteome</keyword>
<gene>
    <name evidence="2" type="ORF">PMIN01_09780</name>
</gene>
<feature type="compositionally biased region" description="Low complexity" evidence="1">
    <location>
        <begin position="81"/>
        <end position="90"/>
    </location>
</feature>
<dbReference type="AlphaFoldDB" id="A0A9P6GB13"/>
<evidence type="ECO:0000313" key="2">
    <source>
        <dbReference type="EMBL" id="KAF9731851.1"/>
    </source>
</evidence>
<organism evidence="2 3">
    <name type="scientific">Paraphaeosphaeria minitans</name>
    <dbReference type="NCBI Taxonomy" id="565426"/>
    <lineage>
        <taxon>Eukaryota</taxon>
        <taxon>Fungi</taxon>
        <taxon>Dikarya</taxon>
        <taxon>Ascomycota</taxon>
        <taxon>Pezizomycotina</taxon>
        <taxon>Dothideomycetes</taxon>
        <taxon>Pleosporomycetidae</taxon>
        <taxon>Pleosporales</taxon>
        <taxon>Massarineae</taxon>
        <taxon>Didymosphaeriaceae</taxon>
        <taxon>Paraphaeosphaeria</taxon>
    </lineage>
</organism>
<reference evidence="2" key="1">
    <citation type="journal article" date="2020" name="Mol. Plant Microbe Interact.">
        <title>Genome Sequence of the Biocontrol Agent Coniothyrium minitans strain Conio (IMI 134523).</title>
        <authorList>
            <person name="Patel D."/>
            <person name="Shittu T.A."/>
            <person name="Baroncelli R."/>
            <person name="Muthumeenakshi S."/>
            <person name="Osborne T.H."/>
            <person name="Janganan T.K."/>
            <person name="Sreenivasaprasad S."/>
        </authorList>
    </citation>
    <scope>NUCLEOTIDE SEQUENCE</scope>
    <source>
        <strain evidence="2">Conio</strain>
    </source>
</reference>
<dbReference type="Proteomes" id="UP000756921">
    <property type="component" value="Unassembled WGS sequence"/>
</dbReference>